<gene>
    <name evidence="4" type="ORF">CF392_05060</name>
</gene>
<dbReference type="Gene3D" id="6.10.250.3150">
    <property type="match status" value="1"/>
</dbReference>
<dbReference type="EMBL" id="NMPM01000020">
    <property type="protein sequence ID" value="PAV26578.1"/>
    <property type="molecule type" value="Genomic_DNA"/>
</dbReference>
<organism evidence="4 5">
    <name type="scientific">Tamilnaduibacter salinus</name>
    <dbReference type="NCBI Taxonomy" id="1484056"/>
    <lineage>
        <taxon>Bacteria</taxon>
        <taxon>Pseudomonadati</taxon>
        <taxon>Pseudomonadota</taxon>
        <taxon>Gammaproteobacteria</taxon>
        <taxon>Pseudomonadales</taxon>
        <taxon>Marinobacteraceae</taxon>
        <taxon>Tamilnaduibacter</taxon>
    </lineage>
</organism>
<proteinExistence type="predicted"/>
<dbReference type="InterPro" id="IPR050570">
    <property type="entry name" value="Cell_wall_metabolism_enzyme"/>
</dbReference>
<name>A0A2A2I5A5_9GAMM</name>
<evidence type="ECO:0000256" key="2">
    <source>
        <dbReference type="SAM" id="SignalP"/>
    </source>
</evidence>
<reference evidence="4 5" key="1">
    <citation type="submission" date="2017-07" db="EMBL/GenBank/DDBJ databases">
        <title>Tamlnaduibacter salinus (Mi-7) genome sequencing.</title>
        <authorList>
            <person name="Verma A."/>
            <person name="Krishnamurthi S."/>
        </authorList>
    </citation>
    <scope>NUCLEOTIDE SEQUENCE [LARGE SCALE GENOMIC DNA]</scope>
    <source>
        <strain evidence="4 5">Mi-7</strain>
    </source>
</reference>
<protein>
    <submittedName>
        <fullName evidence="4">Peptidase M23</fullName>
    </submittedName>
</protein>
<accession>A0A2A2I5A5</accession>
<dbReference type="Pfam" id="PF01551">
    <property type="entry name" value="Peptidase_M23"/>
    <property type="match status" value="1"/>
</dbReference>
<evidence type="ECO:0000256" key="1">
    <source>
        <dbReference type="SAM" id="Coils"/>
    </source>
</evidence>
<dbReference type="Proteomes" id="UP000218332">
    <property type="component" value="Unassembled WGS sequence"/>
</dbReference>
<dbReference type="SUPFAM" id="SSF51261">
    <property type="entry name" value="Duplicated hybrid motif"/>
    <property type="match status" value="1"/>
</dbReference>
<evidence type="ECO:0000313" key="4">
    <source>
        <dbReference type="EMBL" id="PAV26578.1"/>
    </source>
</evidence>
<keyword evidence="1" id="KW-0175">Coiled coil</keyword>
<evidence type="ECO:0000313" key="5">
    <source>
        <dbReference type="Proteomes" id="UP000218332"/>
    </source>
</evidence>
<dbReference type="AlphaFoldDB" id="A0A2A2I5A5"/>
<keyword evidence="2" id="KW-0732">Signal</keyword>
<dbReference type="PANTHER" id="PTHR21666:SF270">
    <property type="entry name" value="MUREIN HYDROLASE ACTIVATOR ENVC"/>
    <property type="match status" value="1"/>
</dbReference>
<dbReference type="Gene3D" id="2.70.70.10">
    <property type="entry name" value="Glucose Permease (Domain IIA)"/>
    <property type="match status" value="1"/>
</dbReference>
<dbReference type="InterPro" id="IPR011055">
    <property type="entry name" value="Dup_hybrid_motif"/>
</dbReference>
<feature type="coiled-coil region" evidence="1">
    <location>
        <begin position="51"/>
        <end position="113"/>
    </location>
</feature>
<feature type="signal peptide" evidence="2">
    <location>
        <begin position="1"/>
        <end position="28"/>
    </location>
</feature>
<feature type="coiled-coil region" evidence="1">
    <location>
        <begin position="160"/>
        <end position="246"/>
    </location>
</feature>
<dbReference type="InterPro" id="IPR016047">
    <property type="entry name" value="M23ase_b-sheet_dom"/>
</dbReference>
<feature type="domain" description="M23ase beta-sheet core" evidence="3">
    <location>
        <begin position="286"/>
        <end position="379"/>
    </location>
</feature>
<keyword evidence="5" id="KW-1185">Reference proteome</keyword>
<dbReference type="PANTHER" id="PTHR21666">
    <property type="entry name" value="PEPTIDASE-RELATED"/>
    <property type="match status" value="1"/>
</dbReference>
<dbReference type="GO" id="GO:0004222">
    <property type="term" value="F:metalloendopeptidase activity"/>
    <property type="evidence" value="ECO:0007669"/>
    <property type="project" value="TreeGrafter"/>
</dbReference>
<sequence>MNRITGATLRRWVLGASLALGASGASLAAPDVSPEKIEALKEKIADIDDWLNDARQDRSELEEALATAERRISDLKRERRDLRRRIREQQDRLETLEAKERRLSRELDNRREQLAAQLRAAWMTGDAPALKVLLNESDPQKLARLMTYHQHISQHTLGQIDDFNRTLEQLETTRRQARRAKASLRDSERELARQQTHLQNAQDKRQRTLALLESDIEEKRSRREQLVADRERLEELLRDVQEAVANLSAPTDAAPFKSRRNKLPWPVDGRVISHYGESLHEGRLRQNGLAIETRREANVSAVHYGRVVFSNWLRGFGLMTIIDHGDGFMSLYGNNSSLLKSPGDWVRAGETIAIAGNGDADDTPRVYFEIRQGGRPVDPESWLKQ</sequence>
<dbReference type="CDD" id="cd12797">
    <property type="entry name" value="M23_peptidase"/>
    <property type="match status" value="1"/>
</dbReference>
<comment type="caution">
    <text evidence="4">The sequence shown here is derived from an EMBL/GenBank/DDBJ whole genome shotgun (WGS) entry which is preliminary data.</text>
</comment>
<dbReference type="RefSeq" id="WP_095610381.1">
    <property type="nucleotide sequence ID" value="NZ_NMPM01000020.1"/>
</dbReference>
<dbReference type="FunFam" id="2.70.70.10:FF:000003">
    <property type="entry name" value="Murein hydrolase activator EnvC"/>
    <property type="match status" value="1"/>
</dbReference>
<evidence type="ECO:0000259" key="3">
    <source>
        <dbReference type="Pfam" id="PF01551"/>
    </source>
</evidence>
<feature type="chain" id="PRO_5012878088" evidence="2">
    <location>
        <begin position="29"/>
        <end position="385"/>
    </location>
</feature>